<name>A0A2K5ARI3_9ARCH</name>
<dbReference type="PRINTS" id="PR00081">
    <property type="entry name" value="GDHRDH"/>
</dbReference>
<keyword evidence="2" id="KW-0560">Oxidoreductase</keyword>
<evidence type="ECO:0000313" key="5">
    <source>
        <dbReference type="Proteomes" id="UP000236248"/>
    </source>
</evidence>
<accession>A0A2K5ARI3</accession>
<gene>
    <name evidence="4" type="ORF">NCAV_1084</name>
</gene>
<dbReference type="PANTHER" id="PTHR43976">
    <property type="entry name" value="SHORT CHAIN DEHYDROGENASE"/>
    <property type="match status" value="1"/>
</dbReference>
<comment type="similarity">
    <text evidence="1">Belongs to the short-chain dehydrogenases/reductases (SDR) family.</text>
</comment>
<evidence type="ECO:0000256" key="1">
    <source>
        <dbReference type="ARBA" id="ARBA00006484"/>
    </source>
</evidence>
<evidence type="ECO:0000256" key="3">
    <source>
        <dbReference type="SAM" id="MobiDB-lite"/>
    </source>
</evidence>
<dbReference type="Gene3D" id="3.40.50.720">
    <property type="entry name" value="NAD(P)-binding Rossmann-like Domain"/>
    <property type="match status" value="1"/>
</dbReference>
<dbReference type="PANTHER" id="PTHR43976:SF16">
    <property type="entry name" value="SHORT-CHAIN DEHYDROGENASE_REDUCTASE FAMILY PROTEIN"/>
    <property type="match status" value="1"/>
</dbReference>
<evidence type="ECO:0000256" key="2">
    <source>
        <dbReference type="ARBA" id="ARBA00023002"/>
    </source>
</evidence>
<keyword evidence="5" id="KW-1185">Reference proteome</keyword>
<dbReference type="RefSeq" id="WP_103287046.1">
    <property type="nucleotide sequence ID" value="NZ_LT981265.1"/>
</dbReference>
<dbReference type="InterPro" id="IPR036291">
    <property type="entry name" value="NAD(P)-bd_dom_sf"/>
</dbReference>
<dbReference type="Proteomes" id="UP000236248">
    <property type="component" value="Chromosome NCAV"/>
</dbReference>
<dbReference type="SUPFAM" id="SSF51735">
    <property type="entry name" value="NAD(P)-binding Rossmann-fold domains"/>
    <property type="match status" value="1"/>
</dbReference>
<sequence>MGLGEASSNNDDSSSSNDMMMMKKKDGGERKEDEVCKVVLINNITNGIGLALSSRLTSMGFITYALGIGEESTTSSVRMVGKCKGGVDGVEECISTILEEVDSIDALINLPAYAQLGTIEDITVEELVEQLNANLFHTAGLIKAVVPVMKEQGRGVIINVTSLAGMMGFPAITAFASSMFALEGLSECLRYELMQYGIDVVLVEPGAVKSDKHILRLPRRCSDMLNSVHRGLTHLIEHGLNADEVADTIIKIINNCYKGVRPRMRYIVGDHAYVMFEAKRRMSEDEFEELVMRDVGLA</sequence>
<dbReference type="GeneID" id="41595106"/>
<organism evidence="4 5">
    <name type="scientific">Candidatus Nitrosocaldus cavascurensis</name>
    <dbReference type="NCBI Taxonomy" id="2058097"/>
    <lineage>
        <taxon>Archaea</taxon>
        <taxon>Nitrososphaerota</taxon>
        <taxon>Nitrososphaeria</taxon>
        <taxon>Candidatus Nitrosocaldales</taxon>
        <taxon>Candidatus Nitrosocaldaceae</taxon>
        <taxon>Candidatus Nitrosocaldus</taxon>
    </lineage>
</organism>
<dbReference type="GO" id="GO:0016491">
    <property type="term" value="F:oxidoreductase activity"/>
    <property type="evidence" value="ECO:0007669"/>
    <property type="project" value="UniProtKB-KW"/>
</dbReference>
<dbReference type="InterPro" id="IPR002347">
    <property type="entry name" value="SDR_fam"/>
</dbReference>
<feature type="compositionally biased region" description="Low complexity" evidence="3">
    <location>
        <begin position="7"/>
        <end position="20"/>
    </location>
</feature>
<evidence type="ECO:0000313" key="4">
    <source>
        <dbReference type="EMBL" id="SPC34261.1"/>
    </source>
</evidence>
<dbReference type="InterPro" id="IPR051911">
    <property type="entry name" value="SDR_oxidoreductase"/>
</dbReference>
<protein>
    <submittedName>
        <fullName evidence="4">Putative short chain dehydrogenase</fullName>
    </submittedName>
</protein>
<feature type="region of interest" description="Disordered" evidence="3">
    <location>
        <begin position="1"/>
        <end position="29"/>
    </location>
</feature>
<dbReference type="KEGG" id="ncv:NCAV_1084"/>
<dbReference type="Pfam" id="PF00106">
    <property type="entry name" value="adh_short"/>
    <property type="match status" value="1"/>
</dbReference>
<proteinExistence type="inferred from homology"/>
<dbReference type="AlphaFoldDB" id="A0A2K5ARI3"/>
<reference evidence="5" key="1">
    <citation type="submission" date="2018-01" db="EMBL/GenBank/DDBJ databases">
        <authorList>
            <person name="Kerou L M."/>
        </authorList>
    </citation>
    <scope>NUCLEOTIDE SEQUENCE [LARGE SCALE GENOMIC DNA]</scope>
    <source>
        <strain evidence="5">SCU2</strain>
    </source>
</reference>
<dbReference type="EMBL" id="LT981265">
    <property type="protein sequence ID" value="SPC34261.1"/>
    <property type="molecule type" value="Genomic_DNA"/>
</dbReference>